<evidence type="ECO:0008006" key="4">
    <source>
        <dbReference type="Google" id="ProtNLM"/>
    </source>
</evidence>
<accession>A0ABU4GEW7</accession>
<feature type="transmembrane region" description="Helical" evidence="1">
    <location>
        <begin position="77"/>
        <end position="95"/>
    </location>
</feature>
<dbReference type="InterPro" id="IPR043993">
    <property type="entry name" value="T4SS_pilin"/>
</dbReference>
<evidence type="ECO:0000313" key="3">
    <source>
        <dbReference type="Proteomes" id="UP001276854"/>
    </source>
</evidence>
<dbReference type="RefSeq" id="WP_318062425.1">
    <property type="nucleotide sequence ID" value="NZ_JAWONS010000021.1"/>
</dbReference>
<protein>
    <recommendedName>
        <fullName evidence="4">Conjugal transfer protein</fullName>
    </recommendedName>
</protein>
<feature type="transmembrane region" description="Helical" evidence="1">
    <location>
        <begin position="34"/>
        <end position="56"/>
    </location>
</feature>
<keyword evidence="1" id="KW-0472">Membrane</keyword>
<dbReference type="EMBL" id="JAWONS010000021">
    <property type="protein sequence ID" value="MDW2796148.1"/>
    <property type="molecule type" value="Genomic_DNA"/>
</dbReference>
<sequence length="100" mass="10857">SQVSKFISEKGALKKWIKNPFSGLFQKLDSIVDFIHAGIMLIGGSVVILAIAYFGLRFATASDPHEKSNAKSWIKNILIGGAILAGSSTLGKALWEFFKD</sequence>
<feature type="non-terminal residue" evidence="2">
    <location>
        <position position="1"/>
    </location>
</feature>
<dbReference type="Proteomes" id="UP001276854">
    <property type="component" value="Unassembled WGS sequence"/>
</dbReference>
<keyword evidence="1" id="KW-0812">Transmembrane</keyword>
<organism evidence="2 3">
    <name type="scientific">Clostridium boliviensis</name>
    <dbReference type="NCBI Taxonomy" id="318465"/>
    <lineage>
        <taxon>Bacteria</taxon>
        <taxon>Bacillati</taxon>
        <taxon>Bacillota</taxon>
        <taxon>Clostridia</taxon>
        <taxon>Eubacteriales</taxon>
        <taxon>Clostridiaceae</taxon>
        <taxon>Clostridium</taxon>
    </lineage>
</organism>
<proteinExistence type="predicted"/>
<gene>
    <name evidence="2" type="ORF">RZO55_00915</name>
</gene>
<comment type="caution">
    <text evidence="2">The sequence shown here is derived from an EMBL/GenBank/DDBJ whole genome shotgun (WGS) entry which is preliminary data.</text>
</comment>
<keyword evidence="1" id="KW-1133">Transmembrane helix</keyword>
<dbReference type="Pfam" id="PF18895">
    <property type="entry name" value="T4SS_pilin"/>
    <property type="match status" value="1"/>
</dbReference>
<name>A0ABU4GEW7_9CLOT</name>
<evidence type="ECO:0000256" key="1">
    <source>
        <dbReference type="SAM" id="Phobius"/>
    </source>
</evidence>
<keyword evidence="3" id="KW-1185">Reference proteome</keyword>
<evidence type="ECO:0000313" key="2">
    <source>
        <dbReference type="EMBL" id="MDW2796148.1"/>
    </source>
</evidence>
<reference evidence="2 3" key="1">
    <citation type="submission" date="2023-10" db="EMBL/GenBank/DDBJ databases">
        <title>A novel Glycoside Hydrolase 43-Like Enzyme from Clostrdium boliviensis is an Endo-xylanase, and a Candidate for Xylooligosaccharides Production from Different Xylan Substrates.</title>
        <authorList>
            <person name="Alvarez M.T."/>
            <person name="Rocabado-Villegas L.R."/>
            <person name="Salas-Veizaga D.M."/>
            <person name="Linares-Pasten J.A."/>
            <person name="Gudmundsdottir E.E."/>
            <person name="Hreggvidsson G.O."/>
            <person name="Adlercreutz P."/>
            <person name="Nordberg Karlsson E."/>
        </authorList>
    </citation>
    <scope>NUCLEOTIDE SEQUENCE [LARGE SCALE GENOMIC DNA]</scope>
    <source>
        <strain evidence="2 3">E-1</strain>
    </source>
</reference>